<dbReference type="GO" id="GO:0006355">
    <property type="term" value="P:regulation of DNA-templated transcription"/>
    <property type="evidence" value="ECO:0007669"/>
    <property type="project" value="InterPro"/>
</dbReference>
<evidence type="ECO:0000313" key="5">
    <source>
        <dbReference type="Proteomes" id="UP000285301"/>
    </source>
</evidence>
<dbReference type="Pfam" id="PF09738">
    <property type="entry name" value="LRRFIP"/>
    <property type="match status" value="1"/>
</dbReference>
<evidence type="ECO:0000256" key="3">
    <source>
        <dbReference type="SAM" id="Coils"/>
    </source>
</evidence>
<proteinExistence type="inferred from homology"/>
<feature type="coiled-coil region" evidence="3">
    <location>
        <begin position="4"/>
        <end position="59"/>
    </location>
</feature>
<dbReference type="OrthoDB" id="10028421at2759"/>
<dbReference type="EMBL" id="NCKU01000249">
    <property type="protein sequence ID" value="RWS16319.1"/>
    <property type="molecule type" value="Genomic_DNA"/>
</dbReference>
<evidence type="ECO:0000256" key="2">
    <source>
        <dbReference type="ARBA" id="ARBA00023054"/>
    </source>
</evidence>
<dbReference type="PANTHER" id="PTHR19212:SF0">
    <property type="entry name" value="LD07988P"/>
    <property type="match status" value="1"/>
</dbReference>
<dbReference type="AlphaFoldDB" id="A0A443RM19"/>
<dbReference type="Gene3D" id="1.20.5.4090">
    <property type="match status" value="1"/>
</dbReference>
<evidence type="ECO:0000256" key="1">
    <source>
        <dbReference type="ARBA" id="ARBA00008275"/>
    </source>
</evidence>
<protein>
    <submittedName>
        <fullName evidence="4">Leucine-rich repeat flightless-interacting protein 2-like protein</fullName>
    </submittedName>
</protein>
<gene>
    <name evidence="4" type="ORF">B4U79_13124</name>
</gene>
<keyword evidence="2 3" id="KW-0175">Coiled coil</keyword>
<name>A0A443RM19_9ACAR</name>
<organism evidence="4 5">
    <name type="scientific">Dinothrombium tinctorium</name>
    <dbReference type="NCBI Taxonomy" id="1965070"/>
    <lineage>
        <taxon>Eukaryota</taxon>
        <taxon>Metazoa</taxon>
        <taxon>Ecdysozoa</taxon>
        <taxon>Arthropoda</taxon>
        <taxon>Chelicerata</taxon>
        <taxon>Arachnida</taxon>
        <taxon>Acari</taxon>
        <taxon>Acariformes</taxon>
        <taxon>Trombidiformes</taxon>
        <taxon>Prostigmata</taxon>
        <taxon>Anystina</taxon>
        <taxon>Parasitengona</taxon>
        <taxon>Trombidioidea</taxon>
        <taxon>Trombidiidae</taxon>
        <taxon>Dinothrombium</taxon>
    </lineage>
</organism>
<dbReference type="SUPFAM" id="SSF90257">
    <property type="entry name" value="Myosin rod fragments"/>
    <property type="match status" value="1"/>
</dbReference>
<comment type="similarity">
    <text evidence="1">Belongs to the LRRFIP family.</text>
</comment>
<dbReference type="STRING" id="1965070.A0A443RM19"/>
<accession>A0A443RM19</accession>
<dbReference type="Proteomes" id="UP000285301">
    <property type="component" value="Unassembled WGS sequence"/>
</dbReference>
<dbReference type="PANTHER" id="PTHR19212">
    <property type="entry name" value="LEUCINE RICH REPEAT IN FLII INTERACTING PROTEIN"/>
    <property type="match status" value="1"/>
</dbReference>
<dbReference type="InterPro" id="IPR019139">
    <property type="entry name" value="LRRFIP1/2"/>
</dbReference>
<comment type="caution">
    <text evidence="4">The sequence shown here is derived from an EMBL/GenBank/DDBJ whole genome shotgun (WGS) entry which is preliminary data.</text>
</comment>
<evidence type="ECO:0000313" key="4">
    <source>
        <dbReference type="EMBL" id="RWS16319.1"/>
    </source>
</evidence>
<feature type="coiled-coil region" evidence="3">
    <location>
        <begin position="185"/>
        <end position="268"/>
    </location>
</feature>
<reference evidence="4 5" key="1">
    <citation type="journal article" date="2018" name="Gigascience">
        <title>Genomes of trombidid mites reveal novel predicted allergens and laterally-transferred genes associated with secondary metabolism.</title>
        <authorList>
            <person name="Dong X."/>
            <person name="Chaisiri K."/>
            <person name="Xia D."/>
            <person name="Armstrong S.D."/>
            <person name="Fang Y."/>
            <person name="Donnelly M.J."/>
            <person name="Kadowaki T."/>
            <person name="McGarry J.W."/>
            <person name="Darby A.C."/>
            <person name="Makepeace B.L."/>
        </authorList>
    </citation>
    <scope>NUCLEOTIDE SEQUENCE [LARGE SCALE GENOMIC DNA]</scope>
    <source>
        <strain evidence="4">UoL-WK</strain>
    </source>
</reference>
<keyword evidence="5" id="KW-1185">Reference proteome</keyword>
<sequence>MVSNAQLEREKQCYSYQIETLKDEIQELEECYYKLQRDYKDKSRNYELLNRDFAKLNDENLCLKECLKHRDQVIKESGLVLLSSQNGLDDDFSKCVNGETSSSFFSNQALITQETISLLNEIEGETIENKLKLILNETQDLRDEVKYLKTELQRERERNQELVFSEQMVNGTEGKSSDVETNRLINDYKFQLLESEKERNNLQNTVNRLETQIERMKINVEDLERSENDLRIEKRKIARELREAQGRLEELEASNNHLQKRIDKLMSSRLANINSE</sequence>